<dbReference type="EMBL" id="OVEO01000001">
    <property type="protein sequence ID" value="SPQ93749.1"/>
    <property type="molecule type" value="Genomic_DNA"/>
</dbReference>
<name>A0A3P3Y0T3_PLABS</name>
<dbReference type="Proteomes" id="UP000290189">
    <property type="component" value="Unassembled WGS sequence"/>
</dbReference>
<geneLocation type="mitochondrion" evidence="2"/>
<feature type="region of interest" description="Disordered" evidence="1">
    <location>
        <begin position="1"/>
        <end position="75"/>
    </location>
</feature>
<proteinExistence type="predicted"/>
<evidence type="ECO:0000313" key="3">
    <source>
        <dbReference type="Proteomes" id="UP000290189"/>
    </source>
</evidence>
<gene>
    <name evidence="2" type="ORF">PLBR_LOCUS964</name>
</gene>
<feature type="compositionally biased region" description="Low complexity" evidence="1">
    <location>
        <begin position="522"/>
        <end position="532"/>
    </location>
</feature>
<organism evidence="2 3">
    <name type="scientific">Plasmodiophora brassicae</name>
    <name type="common">Clubroot disease agent</name>
    <dbReference type="NCBI Taxonomy" id="37360"/>
    <lineage>
        <taxon>Eukaryota</taxon>
        <taxon>Sar</taxon>
        <taxon>Rhizaria</taxon>
        <taxon>Endomyxa</taxon>
        <taxon>Phytomyxea</taxon>
        <taxon>Plasmodiophorida</taxon>
        <taxon>Plasmodiophoridae</taxon>
        <taxon>Plasmodiophora</taxon>
    </lineage>
</organism>
<dbReference type="SUPFAM" id="SSF51206">
    <property type="entry name" value="cAMP-binding domain-like"/>
    <property type="match status" value="1"/>
</dbReference>
<reference evidence="2 3" key="1">
    <citation type="submission" date="2018-03" db="EMBL/GenBank/DDBJ databases">
        <authorList>
            <person name="Fogelqvist J."/>
        </authorList>
    </citation>
    <scope>NUCLEOTIDE SEQUENCE [LARGE SCALE GENOMIC DNA]</scope>
</reference>
<feature type="region of interest" description="Disordered" evidence="1">
    <location>
        <begin position="505"/>
        <end position="547"/>
    </location>
</feature>
<evidence type="ECO:0008006" key="4">
    <source>
        <dbReference type="Google" id="ProtNLM"/>
    </source>
</evidence>
<dbReference type="InterPro" id="IPR000595">
    <property type="entry name" value="cNMP-bd_dom"/>
</dbReference>
<dbReference type="CDD" id="cd00038">
    <property type="entry name" value="CAP_ED"/>
    <property type="match status" value="1"/>
</dbReference>
<keyword evidence="2" id="KW-0496">Mitochondrion</keyword>
<dbReference type="AlphaFoldDB" id="A0A3P3Y0T3"/>
<protein>
    <recommendedName>
        <fullName evidence="4">Cyclic nucleotide-binding domain-containing protein</fullName>
    </recommendedName>
</protein>
<sequence length="581" mass="64610">MQVYPPYSMPTVKPLGDHLHPVAHRSSSRRRVSFRHPPPHALRQAFARGSSPRPANPAHLPSLTLTSSTHRGSHPVTDTTALAAWDAPHWALQTVRRIFSMASCAPGRSFRLFRNTADRTALTNARILDVLEMPWTQRESIDVDVVDRWLEREALEPWSSLSPLDRWIAAQSVESAAVANGEIVQPQQVAADSASAAPEIIVCVVQGRIRVAWATNIHGDDYTDLGLADTLVTNEPMAIVGLEQSTFIWLPRSTGQEVTEAYRIAQLEAWRPVIDVLLWQRSTWTPELVLALVDHAEGPYVTPALGYVYRQGDPTASRMVIIAAGSAVEFETDDESKLHLAVYEAGQFAGLEVCSTGKHRRTWLQAAKADVQWYALDAGVIRSEHPAIWDILVDVDEGRRLGTVRRERQHRRCRRAMALLEGNQRVRDGAADRERQEQRTQRLMKMLPKLASQGDDRRRSTLAAINIDIFRSHRDSTRRVPNFLHKLSSTPRRADEFRHGIDAALNGSADNDNDMDESDGLASAASAPAAAQARRRAPSLPKRERRRTAAERLSIVVPSGVAQLSAQGSRLNVKIFGKDVA</sequence>
<feature type="compositionally biased region" description="Polar residues" evidence="1">
    <location>
        <begin position="63"/>
        <end position="75"/>
    </location>
</feature>
<evidence type="ECO:0000256" key="1">
    <source>
        <dbReference type="SAM" id="MobiDB-lite"/>
    </source>
</evidence>
<feature type="compositionally biased region" description="Basic residues" evidence="1">
    <location>
        <begin position="21"/>
        <end position="38"/>
    </location>
</feature>
<accession>A0A3P3Y0T3</accession>
<evidence type="ECO:0000313" key="2">
    <source>
        <dbReference type="EMBL" id="SPQ93749.1"/>
    </source>
</evidence>
<dbReference type="InterPro" id="IPR018490">
    <property type="entry name" value="cNMP-bd_dom_sf"/>
</dbReference>